<reference evidence="1" key="1">
    <citation type="submission" date="2020-11" db="EMBL/GenBank/DDBJ databases">
        <authorList>
            <consortium name="DOE Joint Genome Institute"/>
            <person name="Ahrendt S."/>
            <person name="Riley R."/>
            <person name="Andreopoulos W."/>
            <person name="Labutti K."/>
            <person name="Pangilinan J."/>
            <person name="Ruiz-Duenas F.J."/>
            <person name="Barrasa J.M."/>
            <person name="Sanchez-Garcia M."/>
            <person name="Camarero S."/>
            <person name="Miyauchi S."/>
            <person name="Serrano A."/>
            <person name="Linde D."/>
            <person name="Babiker R."/>
            <person name="Drula E."/>
            <person name="Ayuso-Fernandez I."/>
            <person name="Pacheco R."/>
            <person name="Padilla G."/>
            <person name="Ferreira P."/>
            <person name="Barriuso J."/>
            <person name="Kellner H."/>
            <person name="Castanera R."/>
            <person name="Alfaro M."/>
            <person name="Ramirez L."/>
            <person name="Pisabarro A.G."/>
            <person name="Kuo A."/>
            <person name="Tritt A."/>
            <person name="Lipzen A."/>
            <person name="He G."/>
            <person name="Yan M."/>
            <person name="Ng V."/>
            <person name="Cullen D."/>
            <person name="Martin F."/>
            <person name="Rosso M.-N."/>
            <person name="Henrissat B."/>
            <person name="Hibbett D."/>
            <person name="Martinez A.T."/>
            <person name="Grigoriev I.V."/>
        </authorList>
    </citation>
    <scope>NUCLEOTIDE SEQUENCE</scope>
    <source>
        <strain evidence="1">CIRM-BRFM 674</strain>
    </source>
</reference>
<keyword evidence="2" id="KW-1185">Reference proteome</keyword>
<evidence type="ECO:0000313" key="2">
    <source>
        <dbReference type="Proteomes" id="UP000807469"/>
    </source>
</evidence>
<accession>A0A9P5YM25</accession>
<dbReference type="AlphaFoldDB" id="A0A9P5YM25"/>
<proteinExistence type="predicted"/>
<dbReference type="EMBL" id="MU155645">
    <property type="protein sequence ID" value="KAF9471657.1"/>
    <property type="molecule type" value="Genomic_DNA"/>
</dbReference>
<protein>
    <submittedName>
        <fullName evidence="1">Uncharacterized protein</fullName>
    </submittedName>
</protein>
<organism evidence="1 2">
    <name type="scientific">Pholiota conissans</name>
    <dbReference type="NCBI Taxonomy" id="109636"/>
    <lineage>
        <taxon>Eukaryota</taxon>
        <taxon>Fungi</taxon>
        <taxon>Dikarya</taxon>
        <taxon>Basidiomycota</taxon>
        <taxon>Agaricomycotina</taxon>
        <taxon>Agaricomycetes</taxon>
        <taxon>Agaricomycetidae</taxon>
        <taxon>Agaricales</taxon>
        <taxon>Agaricineae</taxon>
        <taxon>Strophariaceae</taxon>
        <taxon>Pholiota</taxon>
    </lineage>
</organism>
<name>A0A9P5YM25_9AGAR</name>
<sequence length="301" mass="33432">MDAPILGARTGERVLRVLFQSDADPKWLRVRFLLSRPQHRLGTMRTCLAEYNTSWRIFLDRGAAPVARRRTFSSSSSCPPRVCTSSSIPSARTQVISIFPGNERMPRRLWFDAYCIYACVVLASTGVHFYKRSCTFTSSDGCASAIGTRSWDIAGQHLRPSIISINLIPSATTLNDTQKRIHLLSNSRLLTQCFRSRSLASARHPSHSNSEILSLLHLIFTLVECLRRSTSLVIVTLLRSGSLCFANQVPVKRREINTGFQGTSAAQISDCSSSNRPSSTSSRLVMITSLHPVITQAHHAK</sequence>
<dbReference type="Proteomes" id="UP000807469">
    <property type="component" value="Unassembled WGS sequence"/>
</dbReference>
<evidence type="ECO:0000313" key="1">
    <source>
        <dbReference type="EMBL" id="KAF9471657.1"/>
    </source>
</evidence>
<gene>
    <name evidence="1" type="ORF">BDN70DRAFT_551388</name>
</gene>
<comment type="caution">
    <text evidence="1">The sequence shown here is derived from an EMBL/GenBank/DDBJ whole genome shotgun (WGS) entry which is preliminary data.</text>
</comment>